<dbReference type="EMBL" id="EQ982575">
    <property type="protein sequence ID" value="EEF24337.1"/>
    <property type="molecule type" value="Genomic_DNA"/>
</dbReference>
<name>B9TIH6_RICCO</name>
<dbReference type="AlphaFoldDB" id="B9TIH6"/>
<evidence type="ECO:0000313" key="1">
    <source>
        <dbReference type="EMBL" id="EEF24337.1"/>
    </source>
</evidence>
<reference evidence="2" key="1">
    <citation type="journal article" date="2010" name="Nat. Biotechnol.">
        <title>Draft genome sequence of the oilseed species Ricinus communis.</title>
        <authorList>
            <person name="Chan A.P."/>
            <person name="Crabtree J."/>
            <person name="Zhao Q."/>
            <person name="Lorenzi H."/>
            <person name="Orvis J."/>
            <person name="Puiu D."/>
            <person name="Melake-Berhan A."/>
            <person name="Jones K.M."/>
            <person name="Redman J."/>
            <person name="Chen G."/>
            <person name="Cahoon E.B."/>
            <person name="Gedil M."/>
            <person name="Stanke M."/>
            <person name="Haas B.J."/>
            <person name="Wortman J.R."/>
            <person name="Fraser-Liggett C.M."/>
            <person name="Ravel J."/>
            <person name="Rabinowicz P.D."/>
        </authorList>
    </citation>
    <scope>NUCLEOTIDE SEQUENCE [LARGE SCALE GENOMIC DNA]</scope>
    <source>
        <strain evidence="2">cv. Hale</strain>
    </source>
</reference>
<proteinExistence type="predicted"/>
<dbReference type="InParanoid" id="B9TIH6"/>
<accession>B9TIH6</accession>
<sequence>RHAVAGLGLGRAGSAQPFAHPDVACDLAVPRRCIVEGRDPRKPEFVRQRMGHDERRIAIVCHQCIRAGDQRSRVVQYLSGHVAWIGDGAELRNMLRQHFARCGAGLRKCDAVILGLVGGHDCSPTGGREHSDARAARVRRLGKEGRGLDEGVEVVHHGGAGLLEGGAVHRVRPCQRARVRGCRRGALLARGHLVDDQGFSGRPRTLRGPHELQRCGHAFESAGDRSTGRVVDQVVNQVCNVHVARVAARQHVAERHAA</sequence>
<gene>
    <name evidence="1" type="ORF">RCOM_1926670</name>
</gene>
<keyword evidence="2" id="KW-1185">Reference proteome</keyword>
<organism evidence="1 2">
    <name type="scientific">Ricinus communis</name>
    <name type="common">Castor bean</name>
    <dbReference type="NCBI Taxonomy" id="3988"/>
    <lineage>
        <taxon>Eukaryota</taxon>
        <taxon>Viridiplantae</taxon>
        <taxon>Streptophyta</taxon>
        <taxon>Embryophyta</taxon>
        <taxon>Tracheophyta</taxon>
        <taxon>Spermatophyta</taxon>
        <taxon>Magnoliopsida</taxon>
        <taxon>eudicotyledons</taxon>
        <taxon>Gunneridae</taxon>
        <taxon>Pentapetalae</taxon>
        <taxon>rosids</taxon>
        <taxon>fabids</taxon>
        <taxon>Malpighiales</taxon>
        <taxon>Euphorbiaceae</taxon>
        <taxon>Acalyphoideae</taxon>
        <taxon>Acalypheae</taxon>
        <taxon>Ricinus</taxon>
    </lineage>
</organism>
<evidence type="ECO:0000313" key="2">
    <source>
        <dbReference type="Proteomes" id="UP000008311"/>
    </source>
</evidence>
<protein>
    <submittedName>
        <fullName evidence="1">Uncharacterized protein</fullName>
    </submittedName>
</protein>
<dbReference type="Proteomes" id="UP000008311">
    <property type="component" value="Unassembled WGS sequence"/>
</dbReference>
<feature type="non-terminal residue" evidence="1">
    <location>
        <position position="1"/>
    </location>
</feature>